<dbReference type="InterPro" id="IPR001878">
    <property type="entry name" value="Znf_CCHC"/>
</dbReference>
<protein>
    <recommendedName>
        <fullName evidence="3">CCHC-type domain-containing protein</fullName>
    </recommendedName>
</protein>
<keyword evidence="5" id="KW-1185">Reference proteome</keyword>
<dbReference type="GO" id="GO:0008270">
    <property type="term" value="F:zinc ion binding"/>
    <property type="evidence" value="ECO:0007669"/>
    <property type="project" value="UniProtKB-KW"/>
</dbReference>
<dbReference type="OrthoDB" id="121296at2759"/>
<dbReference type="PROSITE" id="PS50158">
    <property type="entry name" value="ZF_CCHC"/>
    <property type="match status" value="1"/>
</dbReference>
<evidence type="ECO:0000256" key="2">
    <source>
        <dbReference type="SAM" id="MobiDB-lite"/>
    </source>
</evidence>
<dbReference type="RefSeq" id="XP_002896309.1">
    <property type="nucleotide sequence ID" value="XM_002896263.1"/>
</dbReference>
<organism evidence="4 5">
    <name type="scientific">Phytophthora infestans (strain T30-4)</name>
    <name type="common">Potato late blight agent</name>
    <dbReference type="NCBI Taxonomy" id="403677"/>
    <lineage>
        <taxon>Eukaryota</taxon>
        <taxon>Sar</taxon>
        <taxon>Stramenopiles</taxon>
        <taxon>Oomycota</taxon>
        <taxon>Peronosporomycetes</taxon>
        <taxon>Peronosporales</taxon>
        <taxon>Peronosporaceae</taxon>
        <taxon>Phytophthora</taxon>
    </lineage>
</organism>
<feature type="compositionally biased region" description="Acidic residues" evidence="2">
    <location>
        <begin position="1"/>
        <end position="11"/>
    </location>
</feature>
<dbReference type="STRING" id="403677.D0NX51"/>
<evidence type="ECO:0000259" key="3">
    <source>
        <dbReference type="PROSITE" id="PS50158"/>
    </source>
</evidence>
<dbReference type="GeneID" id="9466419"/>
<feature type="region of interest" description="Disordered" evidence="2">
    <location>
        <begin position="1"/>
        <end position="106"/>
    </location>
</feature>
<feature type="compositionally biased region" description="Basic and acidic residues" evidence="2">
    <location>
        <begin position="12"/>
        <end position="38"/>
    </location>
</feature>
<feature type="domain" description="CCHC-type" evidence="3">
    <location>
        <begin position="521"/>
        <end position="536"/>
    </location>
</feature>
<dbReference type="Proteomes" id="UP000006643">
    <property type="component" value="Unassembled WGS sequence"/>
</dbReference>
<dbReference type="GO" id="GO:0003676">
    <property type="term" value="F:nucleic acid binding"/>
    <property type="evidence" value="ECO:0007669"/>
    <property type="project" value="InterPro"/>
</dbReference>
<dbReference type="SUPFAM" id="SSF57756">
    <property type="entry name" value="Retrovirus zinc finger-like domains"/>
    <property type="match status" value="2"/>
</dbReference>
<keyword evidence="1" id="KW-0479">Metal-binding</keyword>
<dbReference type="VEuPathDB" id="FungiDB:PITG_18152"/>
<dbReference type="AlphaFoldDB" id="D0NX51"/>
<keyword evidence="1" id="KW-0863">Zinc-finger</keyword>
<gene>
    <name evidence="4" type="ORF">PITG_18152</name>
</gene>
<dbReference type="EMBL" id="DS028180">
    <property type="protein sequence ID" value="EEY67646.1"/>
    <property type="molecule type" value="Genomic_DNA"/>
</dbReference>
<feature type="compositionally biased region" description="Basic and acidic residues" evidence="2">
    <location>
        <begin position="53"/>
        <end position="92"/>
    </location>
</feature>
<proteinExistence type="predicted"/>
<keyword evidence="1" id="KW-0862">Zinc</keyword>
<dbReference type="HOGENOM" id="CLU_488767_0_0_1"/>
<reference evidence="5" key="1">
    <citation type="journal article" date="2009" name="Nature">
        <title>Genome sequence and analysis of the Irish potato famine pathogen Phytophthora infestans.</title>
        <authorList>
            <consortium name="The Broad Institute Genome Sequencing Platform"/>
            <person name="Haas B.J."/>
            <person name="Kamoun S."/>
            <person name="Zody M.C."/>
            <person name="Jiang R.H."/>
            <person name="Handsaker R.E."/>
            <person name="Cano L.M."/>
            <person name="Grabherr M."/>
            <person name="Kodira C.D."/>
            <person name="Raffaele S."/>
            <person name="Torto-Alalibo T."/>
            <person name="Bozkurt T.O."/>
            <person name="Ah-Fong A.M."/>
            <person name="Alvarado L."/>
            <person name="Anderson V.L."/>
            <person name="Armstrong M.R."/>
            <person name="Avrova A."/>
            <person name="Baxter L."/>
            <person name="Beynon J."/>
            <person name="Boevink P.C."/>
            <person name="Bollmann S.R."/>
            <person name="Bos J.I."/>
            <person name="Bulone V."/>
            <person name="Cai G."/>
            <person name="Cakir C."/>
            <person name="Carrington J.C."/>
            <person name="Chawner M."/>
            <person name="Conti L."/>
            <person name="Costanzo S."/>
            <person name="Ewan R."/>
            <person name="Fahlgren N."/>
            <person name="Fischbach M.A."/>
            <person name="Fugelstad J."/>
            <person name="Gilroy E.M."/>
            <person name="Gnerre S."/>
            <person name="Green P.J."/>
            <person name="Grenville-Briggs L.J."/>
            <person name="Griffith J."/>
            <person name="Grunwald N.J."/>
            <person name="Horn K."/>
            <person name="Horner N.R."/>
            <person name="Hu C.H."/>
            <person name="Huitema E."/>
            <person name="Jeong D.H."/>
            <person name="Jones A.M."/>
            <person name="Jones J.D."/>
            <person name="Jones R.W."/>
            <person name="Karlsson E.K."/>
            <person name="Kunjeti S.G."/>
            <person name="Lamour K."/>
            <person name="Liu Z."/>
            <person name="Ma L."/>
            <person name="Maclean D."/>
            <person name="Chibucos M.C."/>
            <person name="McDonald H."/>
            <person name="McWalters J."/>
            <person name="Meijer H.J."/>
            <person name="Morgan W."/>
            <person name="Morris P.F."/>
            <person name="Munro C.A."/>
            <person name="O'Neill K."/>
            <person name="Ospina-Giraldo M."/>
            <person name="Pinzon A."/>
            <person name="Pritchard L."/>
            <person name="Ramsahoye B."/>
            <person name="Ren Q."/>
            <person name="Restrepo S."/>
            <person name="Roy S."/>
            <person name="Sadanandom A."/>
            <person name="Savidor A."/>
            <person name="Schornack S."/>
            <person name="Schwartz D.C."/>
            <person name="Schumann U.D."/>
            <person name="Schwessinger B."/>
            <person name="Seyer L."/>
            <person name="Sharpe T."/>
            <person name="Silvar C."/>
            <person name="Song J."/>
            <person name="Studholme D.J."/>
            <person name="Sykes S."/>
            <person name="Thines M."/>
            <person name="van de Vondervoort P.J."/>
            <person name="Phuntumart V."/>
            <person name="Wawra S."/>
            <person name="Weide R."/>
            <person name="Win J."/>
            <person name="Young C."/>
            <person name="Zhou S."/>
            <person name="Fry W."/>
            <person name="Meyers B.C."/>
            <person name="van West P."/>
            <person name="Ristaino J."/>
            <person name="Govers F."/>
            <person name="Birch P.R."/>
            <person name="Whisson S.C."/>
            <person name="Judelson H.S."/>
            <person name="Nusbaum C."/>
        </authorList>
    </citation>
    <scope>NUCLEOTIDE SEQUENCE [LARGE SCALE GENOMIC DNA]</scope>
    <source>
        <strain evidence="5">T30-4</strain>
    </source>
</reference>
<dbReference type="InterPro" id="IPR036875">
    <property type="entry name" value="Znf_CCHC_sf"/>
</dbReference>
<dbReference type="KEGG" id="pif:PITG_18152"/>
<name>D0NX51_PHYIT</name>
<sequence length="558" mass="62286">MSVYVEDDYEEDLRRSAAREAAEEGQSHGDSQTEHVKDEDDEEKAPAGVTAATDRDAQRNSTRDELRAAGEGRFEVTDGVKDAVKEEEKVKTEPAPGTEAVSPGPGRVFGHYEEDEPFVENWEPAKKKSPSGLIPQYTGTEEHRWDRPAFYWSWASKGLAPSDNTVFAYTASVPQQPYKAPHVAVKKTVAANPVAPYKTTGPGVPGRAWDKYYSGGYCCYGRSEYRCDPDASCSAWSAEWLFVFRQKLEGREAERWWSNSSIKSFATLKVRFHNRFLSRTADELWERLYSTKRERGESVEEWGDRVTDPCDSLDYPNPQMWYQLFRRGLKNKRMLAALDSSPARDIPEACEWLMFKDMHRPVEEDDEFPDESRAWTDSHTATVNALTEKLDDFLLQQQEWQHQVMEDLQSVPPAAVPTVSAVVPSSGGHGQFPPADGAGPFGGNRARRGIKMAEDSHTQEGEPVCGRCDYKGHTRVTCSRQTMSCRRCNQYGHIVAECEMPYTGARGPPSGGNGGGISTMRCFYCHQTGHSVSQCPAIATLKGLATTLKASTAEASRQ</sequence>
<dbReference type="Gene3D" id="4.10.60.10">
    <property type="entry name" value="Zinc finger, CCHC-type"/>
    <property type="match status" value="1"/>
</dbReference>
<dbReference type="SMART" id="SM00343">
    <property type="entry name" value="ZnF_C2HC"/>
    <property type="match status" value="3"/>
</dbReference>
<evidence type="ECO:0000313" key="5">
    <source>
        <dbReference type="Proteomes" id="UP000006643"/>
    </source>
</evidence>
<evidence type="ECO:0000313" key="4">
    <source>
        <dbReference type="EMBL" id="EEY67646.1"/>
    </source>
</evidence>
<evidence type="ECO:0000256" key="1">
    <source>
        <dbReference type="PROSITE-ProRule" id="PRU00047"/>
    </source>
</evidence>
<accession>D0NX51</accession>
<dbReference type="InParanoid" id="D0NX51"/>